<organism evidence="1 2">
    <name type="scientific">Aromia moschata</name>
    <dbReference type="NCBI Taxonomy" id="1265417"/>
    <lineage>
        <taxon>Eukaryota</taxon>
        <taxon>Metazoa</taxon>
        <taxon>Ecdysozoa</taxon>
        <taxon>Arthropoda</taxon>
        <taxon>Hexapoda</taxon>
        <taxon>Insecta</taxon>
        <taxon>Pterygota</taxon>
        <taxon>Neoptera</taxon>
        <taxon>Endopterygota</taxon>
        <taxon>Coleoptera</taxon>
        <taxon>Polyphaga</taxon>
        <taxon>Cucujiformia</taxon>
        <taxon>Chrysomeloidea</taxon>
        <taxon>Cerambycidae</taxon>
        <taxon>Cerambycinae</taxon>
        <taxon>Callichromatini</taxon>
        <taxon>Aromia</taxon>
    </lineage>
</organism>
<dbReference type="AlphaFoldDB" id="A0AAV8Z534"/>
<accession>A0AAV8Z534</accession>
<evidence type="ECO:0000313" key="2">
    <source>
        <dbReference type="Proteomes" id="UP001162162"/>
    </source>
</evidence>
<name>A0AAV8Z534_9CUCU</name>
<proteinExistence type="predicted"/>
<comment type="caution">
    <text evidence="1">The sequence shown here is derived from an EMBL/GenBank/DDBJ whole genome shotgun (WGS) entry which is preliminary data.</text>
</comment>
<dbReference type="Proteomes" id="UP001162162">
    <property type="component" value="Unassembled WGS sequence"/>
</dbReference>
<evidence type="ECO:0000313" key="1">
    <source>
        <dbReference type="EMBL" id="KAJ8959151.1"/>
    </source>
</evidence>
<keyword evidence="2" id="KW-1185">Reference proteome</keyword>
<dbReference type="EMBL" id="JAPWTK010000014">
    <property type="protein sequence ID" value="KAJ8959151.1"/>
    <property type="molecule type" value="Genomic_DNA"/>
</dbReference>
<sequence>MEVLTIAFSSNKMELLHILRTPNFLSDVEDMNICRYGHELRISILYYTDESQIRTKPDYRFLRQITLAGDEIWSSLLKMVVAVSGTLKSMCKVVVEDQDDLGGLQIVKDVI</sequence>
<protein>
    <submittedName>
        <fullName evidence="1">Uncharacterized protein</fullName>
    </submittedName>
</protein>
<gene>
    <name evidence="1" type="ORF">NQ318_022412</name>
</gene>
<reference evidence="1" key="1">
    <citation type="journal article" date="2023" name="Insect Mol. Biol.">
        <title>Genome sequencing provides insights into the evolution of gene families encoding plant cell wall-degrading enzymes in longhorned beetles.</title>
        <authorList>
            <person name="Shin N.R."/>
            <person name="Okamura Y."/>
            <person name="Kirsch R."/>
            <person name="Pauchet Y."/>
        </authorList>
    </citation>
    <scope>NUCLEOTIDE SEQUENCE</scope>
    <source>
        <strain evidence="1">AMC_N1</strain>
    </source>
</reference>